<dbReference type="AlphaFoldDB" id="A0A068ZVQ0"/>
<accession>A0A068ZVQ0</accession>
<proteinExistence type="predicted"/>
<dbReference type="EMBL" id="LK933416">
    <property type="protein sequence ID" value="CDT74906.1"/>
    <property type="molecule type" value="Genomic_DNA"/>
</dbReference>
<reference evidence="1" key="1">
    <citation type="submission" date="2014-07" db="EMBL/GenBank/DDBJ databases">
        <authorList>
            <person name="Monot Marc"/>
        </authorList>
    </citation>
    <scope>NUCLEOTIDE SEQUENCE</scope>
    <source>
        <strain evidence="3">7032989</strain>
        <strain evidence="2">7032994</strain>
    </source>
</reference>
<organism evidence="1">
    <name type="scientific">Clostridioides difficile</name>
    <name type="common">Peptoclostridium difficile</name>
    <dbReference type="NCBI Taxonomy" id="1496"/>
    <lineage>
        <taxon>Bacteria</taxon>
        <taxon>Bacillati</taxon>
        <taxon>Bacillota</taxon>
        <taxon>Clostridia</taxon>
        <taxon>Peptostreptococcales</taxon>
        <taxon>Peptostreptococcaceae</taxon>
        <taxon>Clostridioides</taxon>
    </lineage>
</organism>
<name>A0A068ZVQ0_CLODI</name>
<evidence type="ECO:0000313" key="3">
    <source>
        <dbReference type="EMBL" id="CDT74906.1"/>
    </source>
</evidence>
<evidence type="ECO:0008006" key="4">
    <source>
        <dbReference type="Google" id="ProtNLM"/>
    </source>
</evidence>
<dbReference type="EMBL" id="LK932430">
    <property type="protein sequence ID" value="CDS90507.1"/>
    <property type="molecule type" value="Genomic_DNA"/>
</dbReference>
<evidence type="ECO:0000313" key="1">
    <source>
        <dbReference type="EMBL" id="CDS82804.1"/>
    </source>
</evidence>
<dbReference type="RefSeq" id="WP_021390109.1">
    <property type="nucleotide sequence ID" value="NZ_BBYB01000069.1"/>
</dbReference>
<evidence type="ECO:0000313" key="2">
    <source>
        <dbReference type="EMBL" id="CDS90507.1"/>
    </source>
</evidence>
<protein>
    <recommendedName>
        <fullName evidence="4">Tail fiber protein</fullName>
    </recommendedName>
</protein>
<gene>
    <name evidence="3" type="ORF">BN1095_710055</name>
    <name evidence="1" type="ORF">BN1096_1090003</name>
    <name evidence="2" type="ORF">BN1097_890004</name>
</gene>
<dbReference type="EMBL" id="LK932453">
    <property type="protein sequence ID" value="CDS82804.1"/>
    <property type="molecule type" value="Genomic_DNA"/>
</dbReference>
<sequence>MIEKLNENASLSDLITTFENVKDELQIGKNNIASTLGSPFVGTDKLSVTKTKIQTLKNTLAISLSMKNISAQSTETLHSLISKVVGIENIFIAQGECTQVGEKTFQLYQVDNNTPKTCSANAISFNLAFTPKFIIVYRNAYNIDLCSFVFYSSFRNIITAVPQPSNFGEMYTPNTFDCVVGHTCILPVKDYKIPHFFYAIA</sequence>